<protein>
    <submittedName>
        <fullName evidence="2">GNAT family N-acetyltransferase</fullName>
    </submittedName>
</protein>
<keyword evidence="2" id="KW-0808">Transferase</keyword>
<dbReference type="InterPro" id="IPR016181">
    <property type="entry name" value="Acyl_CoA_acyltransferase"/>
</dbReference>
<reference evidence="2 3" key="1">
    <citation type="submission" date="2017-06" db="EMBL/GenBank/DDBJ databases">
        <title>Celeribacter sp. TSPH2 complete genome sequence.</title>
        <authorList>
            <person name="Woo J.-H."/>
            <person name="Kim H.-S."/>
        </authorList>
    </citation>
    <scope>NUCLEOTIDE SEQUENCE [LARGE SCALE GENOMIC DNA]</scope>
    <source>
        <strain evidence="2 3">TSPH2</strain>
    </source>
</reference>
<dbReference type="Pfam" id="PF13673">
    <property type="entry name" value="Acetyltransf_10"/>
    <property type="match status" value="1"/>
</dbReference>
<dbReference type="PANTHER" id="PTHR43451:SF1">
    <property type="entry name" value="ACETYLTRANSFERASE"/>
    <property type="match status" value="1"/>
</dbReference>
<dbReference type="AlphaFoldDB" id="A0A291GBC0"/>
<dbReference type="CDD" id="cd04301">
    <property type="entry name" value="NAT_SF"/>
    <property type="match status" value="1"/>
</dbReference>
<evidence type="ECO:0000313" key="3">
    <source>
        <dbReference type="Proteomes" id="UP000217935"/>
    </source>
</evidence>
<name>A0A291GBC0_9RHOB</name>
<proteinExistence type="predicted"/>
<dbReference type="PROSITE" id="PS51186">
    <property type="entry name" value="GNAT"/>
    <property type="match status" value="1"/>
</dbReference>
<feature type="domain" description="N-acetyltransferase" evidence="1">
    <location>
        <begin position="17"/>
        <end position="175"/>
    </location>
</feature>
<accession>A0A291GBC0</accession>
<evidence type="ECO:0000259" key="1">
    <source>
        <dbReference type="PROSITE" id="PS51186"/>
    </source>
</evidence>
<dbReference type="PANTHER" id="PTHR43451">
    <property type="entry name" value="ACETYLTRANSFERASE (GNAT) FAMILY PROTEIN"/>
    <property type="match status" value="1"/>
</dbReference>
<dbReference type="KEGG" id="ceh:CEW89_07660"/>
<sequence length="175" mass="20017">MNRNRSGEENVVKLRATKLRPVQRKDADACYALFHRTIHGGTGAFYAAEQRAAWAPPREHAPESWPDRLTEGYAICATRWGRIVGFFTMGHDGHIDFAYVALEEMGKGTALKLYEACEAEARRLGLTQMDTEASHLARRFFEKRGWRVVARQTVIRHTATHQSVGIENFRMEKRL</sequence>
<gene>
    <name evidence="2" type="ORF">CEW89_07660</name>
</gene>
<organism evidence="2 3">
    <name type="scientific">Celeribacter ethanolicus</name>
    <dbReference type="NCBI Taxonomy" id="1758178"/>
    <lineage>
        <taxon>Bacteria</taxon>
        <taxon>Pseudomonadati</taxon>
        <taxon>Pseudomonadota</taxon>
        <taxon>Alphaproteobacteria</taxon>
        <taxon>Rhodobacterales</taxon>
        <taxon>Roseobacteraceae</taxon>
        <taxon>Celeribacter</taxon>
    </lineage>
</organism>
<dbReference type="Proteomes" id="UP000217935">
    <property type="component" value="Chromosome"/>
</dbReference>
<dbReference type="SUPFAM" id="SSF55729">
    <property type="entry name" value="Acyl-CoA N-acyltransferases (Nat)"/>
    <property type="match status" value="1"/>
</dbReference>
<dbReference type="GO" id="GO:0016747">
    <property type="term" value="F:acyltransferase activity, transferring groups other than amino-acyl groups"/>
    <property type="evidence" value="ECO:0007669"/>
    <property type="project" value="InterPro"/>
</dbReference>
<dbReference type="Gene3D" id="3.40.630.30">
    <property type="match status" value="1"/>
</dbReference>
<evidence type="ECO:0000313" key="2">
    <source>
        <dbReference type="EMBL" id="ATG47457.1"/>
    </source>
</evidence>
<dbReference type="InterPro" id="IPR052564">
    <property type="entry name" value="N-acetyltrans/Recomb-assoc"/>
</dbReference>
<dbReference type="InterPro" id="IPR000182">
    <property type="entry name" value="GNAT_dom"/>
</dbReference>
<keyword evidence="3" id="KW-1185">Reference proteome</keyword>
<dbReference type="EMBL" id="CP022196">
    <property type="protein sequence ID" value="ATG47457.1"/>
    <property type="molecule type" value="Genomic_DNA"/>
</dbReference>